<feature type="compositionally biased region" description="Basic and acidic residues" evidence="5">
    <location>
        <begin position="1029"/>
        <end position="1052"/>
    </location>
</feature>
<feature type="compositionally biased region" description="Basic residues" evidence="5">
    <location>
        <begin position="115"/>
        <end position="126"/>
    </location>
</feature>
<dbReference type="GO" id="GO:0006334">
    <property type="term" value="P:nucleosome assembly"/>
    <property type="evidence" value="ECO:0007669"/>
    <property type="project" value="TreeGrafter"/>
</dbReference>
<feature type="region of interest" description="Disordered" evidence="5">
    <location>
        <begin position="1029"/>
        <end position="1075"/>
    </location>
</feature>
<evidence type="ECO:0000313" key="8">
    <source>
        <dbReference type="Proteomes" id="UP000075884"/>
    </source>
</evidence>
<keyword evidence="8" id="KW-1185">Reference proteome</keyword>
<evidence type="ECO:0000256" key="3">
    <source>
        <dbReference type="ARBA" id="ARBA00023204"/>
    </source>
</evidence>
<feature type="compositionally biased region" description="Low complexity" evidence="5">
    <location>
        <begin position="291"/>
        <end position="304"/>
    </location>
</feature>
<feature type="compositionally biased region" description="Basic and acidic residues" evidence="5">
    <location>
        <begin position="952"/>
        <end position="967"/>
    </location>
</feature>
<evidence type="ECO:0000256" key="5">
    <source>
        <dbReference type="SAM" id="MobiDB-lite"/>
    </source>
</evidence>
<dbReference type="PANTHER" id="PTHR15272:SF0">
    <property type="entry name" value="CHROMATIN ASSEMBLY FACTOR 1 SUBUNIT A"/>
    <property type="match status" value="1"/>
</dbReference>
<feature type="region of interest" description="Disordered" evidence="5">
    <location>
        <begin position="822"/>
        <end position="852"/>
    </location>
</feature>
<feature type="compositionally biased region" description="Low complexity" evidence="5">
    <location>
        <begin position="89"/>
        <end position="114"/>
    </location>
</feature>
<feature type="compositionally biased region" description="Acidic residues" evidence="5">
    <location>
        <begin position="706"/>
        <end position="715"/>
    </location>
</feature>
<dbReference type="VEuPathDB" id="VectorBase:ADIR010116"/>
<dbReference type="GO" id="GO:0006281">
    <property type="term" value="P:DNA repair"/>
    <property type="evidence" value="ECO:0007669"/>
    <property type="project" value="UniProtKB-KW"/>
</dbReference>
<feature type="compositionally biased region" description="Basic and acidic residues" evidence="5">
    <location>
        <begin position="375"/>
        <end position="498"/>
    </location>
</feature>
<proteinExistence type="predicted"/>
<keyword evidence="2" id="KW-0227">DNA damage</keyword>
<dbReference type="GO" id="GO:0005634">
    <property type="term" value="C:nucleus"/>
    <property type="evidence" value="ECO:0007669"/>
    <property type="project" value="UniProtKB-SubCell"/>
</dbReference>
<reference evidence="8" key="1">
    <citation type="submission" date="2013-03" db="EMBL/GenBank/DDBJ databases">
        <title>The Genome Sequence of Anopheles dirus WRAIR2.</title>
        <authorList>
            <consortium name="The Broad Institute Genomics Platform"/>
            <person name="Neafsey D.E."/>
            <person name="Walton C."/>
            <person name="Walker B."/>
            <person name="Young S.K."/>
            <person name="Zeng Q."/>
            <person name="Gargeya S."/>
            <person name="Fitzgerald M."/>
            <person name="Haas B."/>
            <person name="Abouelleil A."/>
            <person name="Allen A.W."/>
            <person name="Alvarado L."/>
            <person name="Arachchi H.M."/>
            <person name="Berlin A.M."/>
            <person name="Chapman S.B."/>
            <person name="Gainer-Dewar J."/>
            <person name="Goldberg J."/>
            <person name="Griggs A."/>
            <person name="Gujja S."/>
            <person name="Hansen M."/>
            <person name="Howarth C."/>
            <person name="Imamovic A."/>
            <person name="Ireland A."/>
            <person name="Larimer J."/>
            <person name="McCowan C."/>
            <person name="Murphy C."/>
            <person name="Pearson M."/>
            <person name="Poon T.W."/>
            <person name="Priest M."/>
            <person name="Roberts A."/>
            <person name="Saif S."/>
            <person name="Shea T."/>
            <person name="Sisk P."/>
            <person name="Sykes S."/>
            <person name="Wortman J."/>
            <person name="Nusbaum C."/>
            <person name="Birren B."/>
        </authorList>
    </citation>
    <scope>NUCLEOTIDE SEQUENCE [LARGE SCALE GENOMIC DNA]</scope>
    <source>
        <strain evidence="8">WRAIR2</strain>
    </source>
</reference>
<dbReference type="Proteomes" id="UP000075884">
    <property type="component" value="Unassembled WGS sequence"/>
</dbReference>
<keyword evidence="3" id="KW-0234">DNA repair</keyword>
<dbReference type="AlphaFoldDB" id="A0A182NR31"/>
<feature type="region of interest" description="Disordered" evidence="5">
    <location>
        <begin position="1"/>
        <end position="164"/>
    </location>
</feature>
<feature type="compositionally biased region" description="Basic and acidic residues" evidence="5">
    <location>
        <begin position="255"/>
        <end position="266"/>
    </location>
</feature>
<organism evidence="7 8">
    <name type="scientific">Anopheles dirus</name>
    <dbReference type="NCBI Taxonomy" id="7168"/>
    <lineage>
        <taxon>Eukaryota</taxon>
        <taxon>Metazoa</taxon>
        <taxon>Ecdysozoa</taxon>
        <taxon>Arthropoda</taxon>
        <taxon>Hexapoda</taxon>
        <taxon>Insecta</taxon>
        <taxon>Pterygota</taxon>
        <taxon>Neoptera</taxon>
        <taxon>Endopterygota</taxon>
        <taxon>Diptera</taxon>
        <taxon>Nematocera</taxon>
        <taxon>Culicoidea</taxon>
        <taxon>Culicidae</taxon>
        <taxon>Anophelinae</taxon>
        <taxon>Anopheles</taxon>
    </lineage>
</organism>
<feature type="domain" description="Chromatin assembly factor 1 subunit A dimerization" evidence="6">
    <location>
        <begin position="646"/>
        <end position="715"/>
    </location>
</feature>
<comment type="subcellular location">
    <subcellularLocation>
        <location evidence="1">Nucleus</location>
    </subcellularLocation>
</comment>
<feature type="compositionally biased region" description="Polar residues" evidence="5">
    <location>
        <begin position="974"/>
        <end position="983"/>
    </location>
</feature>
<feature type="region of interest" description="Disordered" evidence="5">
    <location>
        <begin position="192"/>
        <end position="498"/>
    </location>
</feature>
<protein>
    <recommendedName>
        <fullName evidence="6">Chromatin assembly factor 1 subunit A dimerization domain-containing protein</fullName>
    </recommendedName>
</protein>
<feature type="region of interest" description="Disordered" evidence="5">
    <location>
        <begin position="952"/>
        <end position="1000"/>
    </location>
</feature>
<dbReference type="Pfam" id="PF12253">
    <property type="entry name" value="CAF1A_dimeriz"/>
    <property type="match status" value="1"/>
</dbReference>
<evidence type="ECO:0000256" key="2">
    <source>
        <dbReference type="ARBA" id="ARBA00022763"/>
    </source>
</evidence>
<feature type="compositionally biased region" description="Polar residues" evidence="5">
    <location>
        <begin position="315"/>
        <end position="325"/>
    </location>
</feature>
<keyword evidence="4" id="KW-0539">Nucleus</keyword>
<feature type="compositionally biased region" description="Polar residues" evidence="5">
    <location>
        <begin position="232"/>
        <end position="241"/>
    </location>
</feature>
<sequence length="1131" mass="127623">METTSSVLSRDGSKLSPGSSTRKMKQSRLPFQILSTAAKPVDEPVETRKRKPSTEGLGHVAKAGRISDVKENVTTVALAETGKSTGAASIHISSDENSSSDAPAPSSSVSSRSSKTNKKKPQRKATKKTDLPKILIKLPIGKRKRSSSEKMKPTKKKANRAESLIMTANMNDSIILDDSDLSDDNAVEAADVVTNLVDPTTSQTETPALQPDSEEKLSSETIGSEAVDSPSEDNASSSELEQMSVEKTPSTETSEETKQMDTKLSNESEPSDQPEKEENNSPLTLSKDSEATSSKPASSSFAASDNLALPEPSDKITTVGTSSEVDSSEEDIYMLCTPNSKIVPTEAENQARKLTPKQIARRQEHEKKRALKQQEQQEKRRKLQEERDEKAREKEEQERQRKKEREQKEEQKRKEREEKEEIKRKDREEKEEQKRKEREEKEELKRKEREEKEKKRQAEIEQKNEEKRMKEEERRKKEEQREEERKRKEEEKEAEEKRKQKVSQVFTSFFVKKATNGTGAKASDDENSVESVLGGSTAPGASVTQQRFMPFCIKGDMRLAPVIRRVLNPVQRKTLEKTAAAGGHSTDRAQLYLGLLKSNCHKALKTDRTWNVEDDEERDDIMIVDDTVCHQIEEDPCKMKQTFRTKFFLFEENRRPPYRGTWRKRSTQIKARRPFAQDTKFFDYEVDSDDEWEEEEPGESLHGSDDEKDVDPEEEYEVDNEFFVPHGHLSDEELHAEEEGEMEDNSPEAQKAKLKIMQQEFVAEMKKKTEKIKPRLIGCIWSNVLSGDANEDSHAECSAIIWKMLNERAMLYNPDEPISFTRTSSTVNGNGADHDAAGSSPTNDNEKPGPKKVKITDDAIGDLARLVHGNVNNRKFLVREFSAFWSSSNDSVEFSLESIRNKIKEIAKWGPCHLEGPMMGKLCWTVEEHILKQCGLTEQVLPNTWKYHLEKAKQPKLEKRTNAVQKEDDPETARNPSSKADSNGTKEDSHGSVKVAHSNTAHEVGTIKKFAKVLSNDERMKGLAIVENKLEKQSEPAEPQHEKPNNGKDKDGTLPTPKPKQGRDDSATKQKSKKRVQLLMSVPRGQAINQSTKNSLISQFLSKVNHKPDQSAENGVKAVDTGTGGTIIEID</sequence>
<dbReference type="EnsemblMetazoa" id="ADIR010116-RA">
    <property type="protein sequence ID" value="ADIR010116-PA"/>
    <property type="gene ID" value="ADIR010116"/>
</dbReference>
<feature type="region of interest" description="Disordered" evidence="5">
    <location>
        <begin position="688"/>
        <end position="715"/>
    </location>
</feature>
<feature type="compositionally biased region" description="Acidic residues" evidence="5">
    <location>
        <begin position="688"/>
        <end position="698"/>
    </location>
</feature>
<dbReference type="PANTHER" id="PTHR15272">
    <property type="entry name" value="CHROMATIN ASSEMBLY FACTOR 1 SUBUNIT A CAF-1 SUBUNIT A"/>
    <property type="match status" value="1"/>
</dbReference>
<name>A0A182NR31_9DIPT</name>
<evidence type="ECO:0000256" key="4">
    <source>
        <dbReference type="ARBA" id="ARBA00023242"/>
    </source>
</evidence>
<dbReference type="GO" id="GO:0033186">
    <property type="term" value="C:CAF-1 complex"/>
    <property type="evidence" value="ECO:0007669"/>
    <property type="project" value="TreeGrafter"/>
</dbReference>
<reference evidence="7" key="2">
    <citation type="submission" date="2020-05" db="UniProtKB">
        <authorList>
            <consortium name="EnsemblMetazoa"/>
        </authorList>
    </citation>
    <scope>IDENTIFICATION</scope>
    <source>
        <strain evidence="7">WRAIR2</strain>
    </source>
</reference>
<evidence type="ECO:0000256" key="1">
    <source>
        <dbReference type="ARBA" id="ARBA00004123"/>
    </source>
</evidence>
<feature type="compositionally biased region" description="Polar residues" evidence="5">
    <location>
        <begin position="197"/>
        <end position="207"/>
    </location>
</feature>
<accession>A0A182NR31</accession>
<dbReference type="STRING" id="7168.A0A182NR31"/>
<evidence type="ECO:0000259" key="6">
    <source>
        <dbReference type="Pfam" id="PF12253"/>
    </source>
</evidence>
<evidence type="ECO:0000313" key="7">
    <source>
        <dbReference type="EnsemblMetazoa" id="ADIR010116-PA"/>
    </source>
</evidence>
<dbReference type="InterPro" id="IPR022043">
    <property type="entry name" value="CAF1A_DD"/>
</dbReference>
<dbReference type="GO" id="GO:0006260">
    <property type="term" value="P:DNA replication"/>
    <property type="evidence" value="ECO:0007669"/>
    <property type="project" value="UniProtKB-KW"/>
</dbReference>